<accession>A0ABU4RYI5</accession>
<comment type="caution">
    <text evidence="1">The sequence shown here is derived from an EMBL/GenBank/DDBJ whole genome shotgun (WGS) entry which is preliminary data.</text>
</comment>
<protein>
    <submittedName>
        <fullName evidence="1">Uncharacterized protein</fullName>
    </submittedName>
</protein>
<evidence type="ECO:0000313" key="1">
    <source>
        <dbReference type="EMBL" id="MDX6848703.1"/>
    </source>
</evidence>
<gene>
    <name evidence="1" type="ORF">SCD92_04985</name>
</gene>
<reference evidence="1 2" key="1">
    <citation type="submission" date="2023-11" db="EMBL/GenBank/DDBJ databases">
        <title>Gilvimarinus fulvus sp. nov., isolated from the surface of Kelp.</title>
        <authorList>
            <person name="Sun Y.Y."/>
            <person name="Gong Y."/>
            <person name="Du Z.J."/>
        </authorList>
    </citation>
    <scope>NUCLEOTIDE SEQUENCE [LARGE SCALE GENOMIC DNA]</scope>
    <source>
        <strain evidence="1 2">SDUM040013</strain>
    </source>
</reference>
<dbReference type="RefSeq" id="WP_302724094.1">
    <property type="nucleotide sequence ID" value="NZ_JAULRU010000731.1"/>
</dbReference>
<evidence type="ECO:0000313" key="2">
    <source>
        <dbReference type="Proteomes" id="UP001273505"/>
    </source>
</evidence>
<organism evidence="1 2">
    <name type="scientific">Gilvimarinus gilvus</name>
    <dbReference type="NCBI Taxonomy" id="3058038"/>
    <lineage>
        <taxon>Bacteria</taxon>
        <taxon>Pseudomonadati</taxon>
        <taxon>Pseudomonadota</taxon>
        <taxon>Gammaproteobacteria</taxon>
        <taxon>Cellvibrionales</taxon>
        <taxon>Cellvibrionaceae</taxon>
        <taxon>Gilvimarinus</taxon>
    </lineage>
</organism>
<name>A0ABU4RYI5_9GAMM</name>
<dbReference type="EMBL" id="JAXAFO010000006">
    <property type="protein sequence ID" value="MDX6848703.1"/>
    <property type="molecule type" value="Genomic_DNA"/>
</dbReference>
<dbReference type="Proteomes" id="UP001273505">
    <property type="component" value="Unassembled WGS sequence"/>
</dbReference>
<proteinExistence type="predicted"/>
<sequence length="243" mass="28365">MKKLSFNLLLFTTFLLLSIRVSADLMEPSLDPIYELIEKGQYKEALIQHQNYFEDSANVPGLSGVRLSFALGNWAELGQLYPPALTALKELAQAKRAQLLDGDGNFTIFSEYESINSYINKGSETIETFLKLEEFYPDQASRYYNSIERLLMSEKRYEIIARHIKDPIYKFETIRHHREYEMGRLRSGDKHASLDYANKYYHQELSRLLATTKAIGMIDYAKEIERRSEQYLTESSRFKPNEK</sequence>
<keyword evidence="2" id="KW-1185">Reference proteome</keyword>